<reference evidence="1" key="1">
    <citation type="submission" date="2021-01" db="EMBL/GenBank/DDBJ databases">
        <title>Chromosome-level genome assembly of a human fungal pathogen reveals clustering of transcriptionally co-regulated genes.</title>
        <authorList>
            <person name="Voorhies M."/>
            <person name="Cohen S."/>
            <person name="Shea T.P."/>
            <person name="Petrus S."/>
            <person name="Munoz J.F."/>
            <person name="Poplawski S."/>
            <person name="Goldman W.E."/>
            <person name="Michael T."/>
            <person name="Cuomo C.A."/>
            <person name="Sil A."/>
            <person name="Beyhan S."/>
        </authorList>
    </citation>
    <scope>NUCLEOTIDE SEQUENCE</scope>
    <source>
        <strain evidence="1">WU24</strain>
    </source>
</reference>
<name>A0A8A1LZ02_AJECA</name>
<dbReference type="InterPro" id="IPR027706">
    <property type="entry name" value="PGP_Pase"/>
</dbReference>
<dbReference type="InterPro" id="IPR036412">
    <property type="entry name" value="HAD-like_sf"/>
</dbReference>
<dbReference type="VEuPathDB" id="FungiDB:I7I51_08541"/>
<dbReference type="Pfam" id="PF09419">
    <property type="entry name" value="PGP_phosphatase"/>
    <property type="match status" value="1"/>
</dbReference>
<accession>A0A8A1LZ02</accession>
<dbReference type="EMBL" id="CP069109">
    <property type="protein sequence ID" value="QSS59109.1"/>
    <property type="molecule type" value="Genomic_DNA"/>
</dbReference>
<dbReference type="AlphaFoldDB" id="A0A8A1LZ02"/>
<dbReference type="SUPFAM" id="SSF56784">
    <property type="entry name" value="HAD-like"/>
    <property type="match status" value="1"/>
</dbReference>
<organism evidence="1 2">
    <name type="scientific">Ajellomyces capsulatus</name>
    <name type="common">Darling's disease fungus</name>
    <name type="synonym">Histoplasma capsulatum</name>
    <dbReference type="NCBI Taxonomy" id="5037"/>
    <lineage>
        <taxon>Eukaryota</taxon>
        <taxon>Fungi</taxon>
        <taxon>Dikarya</taxon>
        <taxon>Ascomycota</taxon>
        <taxon>Pezizomycotina</taxon>
        <taxon>Eurotiomycetes</taxon>
        <taxon>Eurotiomycetidae</taxon>
        <taxon>Onygenales</taxon>
        <taxon>Ajellomycetaceae</taxon>
        <taxon>Histoplasma</taxon>
    </lineage>
</organism>
<dbReference type="InterPro" id="IPR023214">
    <property type="entry name" value="HAD_sf"/>
</dbReference>
<dbReference type="Proteomes" id="UP000663671">
    <property type="component" value="Chromosome 2"/>
</dbReference>
<sequence length="277" mass="30463">MPRPLNPNIPAFNLAISTLFRNPSLLVPNYTIPTFLQLPGDNLGAHLIPSSYFSTPSSHANRHKFPPKIRALVIDKDNTLTPPESRIIPPAYMQKLKDLRTNPSSPFNMNINPHGILIVSNTAGSDPNIALYEEEAKHIESVLSHLKIPVFRSGIAPPKAVCSSEASESPPTRHSLKKPFSYPSILAHLRALNAIASPDEVAIVGDRLGTDVIMAGLMGSWSIWTQMGVTVGVEGNDEGREGMDFRGRLAKLEVRLERYLRRRGVAPAVPKGWESRM</sequence>
<dbReference type="Gene3D" id="3.40.50.1000">
    <property type="entry name" value="HAD superfamily/HAD-like"/>
    <property type="match status" value="1"/>
</dbReference>
<dbReference type="OrthoDB" id="198652at2759"/>
<protein>
    <submittedName>
        <fullName evidence="1">HAD-like superfamily domain-containing protein</fullName>
    </submittedName>
</protein>
<evidence type="ECO:0000313" key="2">
    <source>
        <dbReference type="Proteomes" id="UP000663671"/>
    </source>
</evidence>
<evidence type="ECO:0000313" key="1">
    <source>
        <dbReference type="EMBL" id="QSS59109.1"/>
    </source>
</evidence>
<dbReference type="GO" id="GO:0008962">
    <property type="term" value="F:phosphatidylglycerophosphatase activity"/>
    <property type="evidence" value="ECO:0007669"/>
    <property type="project" value="InterPro"/>
</dbReference>
<gene>
    <name evidence="1" type="ORF">I7I51_08541</name>
</gene>
<proteinExistence type="predicted"/>